<feature type="domain" description="FAD-binding PCMH-type" evidence="8">
    <location>
        <begin position="35"/>
        <end position="212"/>
    </location>
</feature>
<dbReference type="InterPro" id="IPR006094">
    <property type="entry name" value="Oxid_FAD_bind_N"/>
</dbReference>
<evidence type="ECO:0000313" key="9">
    <source>
        <dbReference type="EMBL" id="QIN79864.1"/>
    </source>
</evidence>
<dbReference type="EMBL" id="CP045121">
    <property type="protein sequence ID" value="QIN79864.1"/>
    <property type="molecule type" value="Genomic_DNA"/>
</dbReference>
<accession>A0A6G8Q050</accession>
<evidence type="ECO:0000256" key="1">
    <source>
        <dbReference type="ARBA" id="ARBA00001974"/>
    </source>
</evidence>
<dbReference type="EC" id="1.1.2.4" evidence="7"/>
<comment type="similarity">
    <text evidence="2">Belongs to the FAD-binding oxidoreductase/transferase type 4 family.</text>
</comment>
<dbReference type="GO" id="GO:0071949">
    <property type="term" value="F:FAD binding"/>
    <property type="evidence" value="ECO:0007669"/>
    <property type="project" value="InterPro"/>
</dbReference>
<keyword evidence="5" id="KW-0809">Transit peptide</keyword>
<evidence type="ECO:0000259" key="8">
    <source>
        <dbReference type="PROSITE" id="PS51387"/>
    </source>
</evidence>
<evidence type="ECO:0000256" key="4">
    <source>
        <dbReference type="ARBA" id="ARBA00022827"/>
    </source>
</evidence>
<gene>
    <name evidence="9" type="ORF">GBA65_16515</name>
</gene>
<evidence type="ECO:0000256" key="5">
    <source>
        <dbReference type="ARBA" id="ARBA00022946"/>
    </source>
</evidence>
<proteinExistence type="inferred from homology"/>
<comment type="cofactor">
    <cofactor evidence="1">
        <name>FAD</name>
        <dbReference type="ChEBI" id="CHEBI:57692"/>
    </cofactor>
</comment>
<dbReference type="Gene3D" id="3.30.465.10">
    <property type="match status" value="1"/>
</dbReference>
<evidence type="ECO:0000256" key="6">
    <source>
        <dbReference type="ARBA" id="ARBA00023002"/>
    </source>
</evidence>
<dbReference type="FunFam" id="3.30.70.2740:FF:000001">
    <property type="entry name" value="D-lactate dehydrogenase mitochondrial"/>
    <property type="match status" value="1"/>
</dbReference>
<dbReference type="RefSeq" id="WP_166397538.1">
    <property type="nucleotide sequence ID" value="NZ_CP045121.1"/>
</dbReference>
<dbReference type="InterPro" id="IPR004113">
    <property type="entry name" value="FAD-bd_oxidored_4_C"/>
</dbReference>
<dbReference type="Proteomes" id="UP000502706">
    <property type="component" value="Chromosome"/>
</dbReference>
<keyword evidence="3" id="KW-0285">Flavoprotein</keyword>
<protein>
    <recommendedName>
        <fullName evidence="7">D-lactate dehydrogenase (cytochrome)</fullName>
        <ecNumber evidence="7">1.1.2.4</ecNumber>
    </recommendedName>
</protein>
<dbReference type="KEGG" id="rmar:GBA65_16515"/>
<keyword evidence="4" id="KW-0274">FAD</keyword>
<sequence>MNLVSELGKILPKGRVSAGEDELKRHGGGFFTYHAPHLPDAVVFPRNREEVLEVLRFADERGVPVVPFGQGSSLEGHTVPVRGGISLDMNGMDEILEIRPDDFLARVQPGVTHGKLNAALAEHGLLFPVDPGWDAAIGGMAGTNASGTNAVRYGVMRDQVLGLEVALPGGTVMRTGGLAMKSSAGYGLTGLFVGSEGTLGVFTELILRLYPIPTRILAARAVFGGIEEAAGAAVAIIRSGMKIGRVELVDARTVEAVNAYKGTDYAVEPTLFLEFSGGEGGVEEDVAKAREIARSNGSLTFEFEEDEAAREKLWEARHEAGLAIQNLNPEKSPMSTDVCVPISELPGALGHARDAIASRGLDGAILGHVGDGNYHAVFPVDRDDEEDLRRAEEVNAEIVDYALARGGTSTGEHGIGSGKMRHLQREHGDSLAFMLGIKGLADPNGIMNPGKIFASAEGARELSGESY</sequence>
<dbReference type="InterPro" id="IPR016169">
    <property type="entry name" value="FAD-bd_PCMH_sub2"/>
</dbReference>
<dbReference type="PANTHER" id="PTHR11748:SF111">
    <property type="entry name" value="D-LACTATE DEHYDROGENASE, MITOCHONDRIAL-RELATED"/>
    <property type="match status" value="1"/>
</dbReference>
<dbReference type="Pfam" id="PF02913">
    <property type="entry name" value="FAD-oxidase_C"/>
    <property type="match status" value="1"/>
</dbReference>
<dbReference type="PANTHER" id="PTHR11748">
    <property type="entry name" value="D-LACTATE DEHYDROGENASE"/>
    <property type="match status" value="1"/>
</dbReference>
<dbReference type="SUPFAM" id="SSF55103">
    <property type="entry name" value="FAD-linked oxidases, C-terminal domain"/>
    <property type="match status" value="1"/>
</dbReference>
<dbReference type="PROSITE" id="PS51387">
    <property type="entry name" value="FAD_PCMH"/>
    <property type="match status" value="1"/>
</dbReference>
<dbReference type="AlphaFoldDB" id="A0A6G8Q050"/>
<dbReference type="Gene3D" id="1.10.45.10">
    <property type="entry name" value="Vanillyl-alcohol Oxidase, Chain A, domain 4"/>
    <property type="match status" value="1"/>
</dbReference>
<keyword evidence="6" id="KW-0560">Oxidoreductase</keyword>
<evidence type="ECO:0000256" key="7">
    <source>
        <dbReference type="ARBA" id="ARBA00038897"/>
    </source>
</evidence>
<reference evidence="9 10" key="1">
    <citation type="submission" date="2019-10" db="EMBL/GenBank/DDBJ databases">
        <title>Rubrobacter sp nov SCSIO 52915 isolated from a deep-sea sediment in the South China Sea.</title>
        <authorList>
            <person name="Chen R.W."/>
        </authorList>
    </citation>
    <scope>NUCLEOTIDE SEQUENCE [LARGE SCALE GENOMIC DNA]</scope>
    <source>
        <strain evidence="9 10">SCSIO 52915</strain>
    </source>
</reference>
<dbReference type="InterPro" id="IPR016164">
    <property type="entry name" value="FAD-linked_Oxase-like_C"/>
</dbReference>
<dbReference type="InterPro" id="IPR016171">
    <property type="entry name" value="Vanillyl_alc_oxidase_C-sub2"/>
</dbReference>
<organism evidence="9 10">
    <name type="scientific">Rubrobacter marinus</name>
    <dbReference type="NCBI Taxonomy" id="2653852"/>
    <lineage>
        <taxon>Bacteria</taxon>
        <taxon>Bacillati</taxon>
        <taxon>Actinomycetota</taxon>
        <taxon>Rubrobacteria</taxon>
        <taxon>Rubrobacterales</taxon>
        <taxon>Rubrobacteraceae</taxon>
        <taxon>Rubrobacter</taxon>
    </lineage>
</organism>
<evidence type="ECO:0000313" key="10">
    <source>
        <dbReference type="Proteomes" id="UP000502706"/>
    </source>
</evidence>
<name>A0A6G8Q050_9ACTN</name>
<dbReference type="Gene3D" id="3.30.70.2740">
    <property type="match status" value="1"/>
</dbReference>
<dbReference type="InterPro" id="IPR036318">
    <property type="entry name" value="FAD-bd_PCMH-like_sf"/>
</dbReference>
<dbReference type="FunFam" id="3.30.465.10:FF:000016">
    <property type="entry name" value="probable D-lactate dehydrogenase, mitochondrial"/>
    <property type="match status" value="1"/>
</dbReference>
<dbReference type="GO" id="GO:0004458">
    <property type="term" value="F:D-lactate dehydrogenase (cytochrome) activity"/>
    <property type="evidence" value="ECO:0007669"/>
    <property type="project" value="UniProtKB-EC"/>
</dbReference>
<dbReference type="Pfam" id="PF01565">
    <property type="entry name" value="FAD_binding_4"/>
    <property type="match status" value="1"/>
</dbReference>
<evidence type="ECO:0000256" key="2">
    <source>
        <dbReference type="ARBA" id="ARBA00008000"/>
    </source>
</evidence>
<dbReference type="InterPro" id="IPR016166">
    <property type="entry name" value="FAD-bd_PCMH"/>
</dbReference>
<evidence type="ECO:0000256" key="3">
    <source>
        <dbReference type="ARBA" id="ARBA00022630"/>
    </source>
</evidence>
<dbReference type="SUPFAM" id="SSF56176">
    <property type="entry name" value="FAD-binding/transporter-associated domain-like"/>
    <property type="match status" value="1"/>
</dbReference>
<dbReference type="GO" id="GO:0008720">
    <property type="term" value="F:D-lactate dehydrogenase (NAD+) activity"/>
    <property type="evidence" value="ECO:0007669"/>
    <property type="project" value="TreeGrafter"/>
</dbReference>
<dbReference type="GO" id="GO:1903457">
    <property type="term" value="P:lactate catabolic process"/>
    <property type="evidence" value="ECO:0007669"/>
    <property type="project" value="TreeGrafter"/>
</dbReference>
<keyword evidence="10" id="KW-1185">Reference proteome</keyword>